<name>A0A9D5C197_9LILI</name>
<dbReference type="GO" id="GO:0008270">
    <property type="term" value="F:zinc ion binding"/>
    <property type="evidence" value="ECO:0007669"/>
    <property type="project" value="UniProtKB-KW"/>
</dbReference>
<feature type="domain" description="B box-type" evidence="11">
    <location>
        <begin position="51"/>
        <end position="98"/>
    </location>
</feature>
<feature type="region of interest" description="Disordered" evidence="10">
    <location>
        <begin position="107"/>
        <end position="134"/>
    </location>
</feature>
<dbReference type="GO" id="GO:0005634">
    <property type="term" value="C:nucleus"/>
    <property type="evidence" value="ECO:0007669"/>
    <property type="project" value="UniProtKB-SubCell"/>
</dbReference>
<protein>
    <recommendedName>
        <fullName evidence="11">B box-type domain-containing protein</fullName>
    </recommendedName>
</protein>
<dbReference type="InterPro" id="IPR000315">
    <property type="entry name" value="Znf_B-box"/>
</dbReference>
<evidence type="ECO:0000259" key="11">
    <source>
        <dbReference type="PROSITE" id="PS50119"/>
    </source>
</evidence>
<reference evidence="12" key="1">
    <citation type="submission" date="2021-03" db="EMBL/GenBank/DDBJ databases">
        <authorList>
            <person name="Li Z."/>
            <person name="Yang C."/>
        </authorList>
    </citation>
    <scope>NUCLEOTIDE SEQUENCE</scope>
    <source>
        <strain evidence="12">Dzin_1.0</strain>
        <tissue evidence="12">Leaf</tissue>
    </source>
</reference>
<dbReference type="Proteomes" id="UP001085076">
    <property type="component" value="Miscellaneous, Linkage group lg09"/>
</dbReference>
<keyword evidence="8" id="KW-0539">Nucleus</keyword>
<accession>A0A9D5C197</accession>
<evidence type="ECO:0000256" key="3">
    <source>
        <dbReference type="ARBA" id="ARBA00022737"/>
    </source>
</evidence>
<dbReference type="PANTHER" id="PTHR31832:SF52">
    <property type="entry name" value="B-BOX ZINC FINGER PROTEIN 21"/>
    <property type="match status" value="1"/>
</dbReference>
<evidence type="ECO:0000256" key="8">
    <source>
        <dbReference type="ARBA" id="ARBA00023242"/>
    </source>
</evidence>
<dbReference type="GO" id="GO:0009640">
    <property type="term" value="P:photomorphogenesis"/>
    <property type="evidence" value="ECO:0007669"/>
    <property type="project" value="TreeGrafter"/>
</dbReference>
<evidence type="ECO:0000256" key="10">
    <source>
        <dbReference type="SAM" id="MobiDB-lite"/>
    </source>
</evidence>
<evidence type="ECO:0000256" key="1">
    <source>
        <dbReference type="ARBA" id="ARBA00004123"/>
    </source>
</evidence>
<evidence type="ECO:0000256" key="9">
    <source>
        <dbReference type="PROSITE-ProRule" id="PRU00024"/>
    </source>
</evidence>
<evidence type="ECO:0000313" key="12">
    <source>
        <dbReference type="EMBL" id="KAJ0964239.1"/>
    </source>
</evidence>
<dbReference type="PROSITE" id="PS50119">
    <property type="entry name" value="ZF_BBOX"/>
    <property type="match status" value="2"/>
</dbReference>
<evidence type="ECO:0000256" key="6">
    <source>
        <dbReference type="ARBA" id="ARBA00023015"/>
    </source>
</evidence>
<dbReference type="PANTHER" id="PTHR31832">
    <property type="entry name" value="B-BOX ZINC FINGER PROTEIN 22"/>
    <property type="match status" value="1"/>
</dbReference>
<evidence type="ECO:0000256" key="7">
    <source>
        <dbReference type="ARBA" id="ARBA00023163"/>
    </source>
</evidence>
<evidence type="ECO:0000256" key="2">
    <source>
        <dbReference type="ARBA" id="ARBA00022723"/>
    </source>
</evidence>
<dbReference type="EMBL" id="JAGGNH010000009">
    <property type="protein sequence ID" value="KAJ0964239.1"/>
    <property type="molecule type" value="Genomic_DNA"/>
</dbReference>
<keyword evidence="6" id="KW-0805">Transcription regulation</keyword>
<organism evidence="12 13">
    <name type="scientific">Dioscorea zingiberensis</name>
    <dbReference type="NCBI Taxonomy" id="325984"/>
    <lineage>
        <taxon>Eukaryota</taxon>
        <taxon>Viridiplantae</taxon>
        <taxon>Streptophyta</taxon>
        <taxon>Embryophyta</taxon>
        <taxon>Tracheophyta</taxon>
        <taxon>Spermatophyta</taxon>
        <taxon>Magnoliopsida</taxon>
        <taxon>Liliopsida</taxon>
        <taxon>Dioscoreales</taxon>
        <taxon>Dioscoreaceae</taxon>
        <taxon>Dioscorea</taxon>
    </lineage>
</organism>
<keyword evidence="2" id="KW-0479">Metal-binding</keyword>
<dbReference type="Pfam" id="PF00643">
    <property type="entry name" value="zf-B_box"/>
    <property type="match status" value="2"/>
</dbReference>
<feature type="domain" description="B box-type" evidence="11">
    <location>
        <begin position="1"/>
        <end position="47"/>
    </location>
</feature>
<dbReference type="SMART" id="SM00336">
    <property type="entry name" value="BBOX"/>
    <property type="match status" value="2"/>
</dbReference>
<keyword evidence="5" id="KW-0862">Zinc</keyword>
<dbReference type="Gene3D" id="3.30.160.60">
    <property type="entry name" value="Classic Zinc Finger"/>
    <property type="match status" value="1"/>
</dbReference>
<evidence type="ECO:0000313" key="13">
    <source>
        <dbReference type="Proteomes" id="UP001085076"/>
    </source>
</evidence>
<dbReference type="InterPro" id="IPR051979">
    <property type="entry name" value="B-box_zinc_finger"/>
</dbReference>
<comment type="caution">
    <text evidence="12">The sequence shown here is derived from an EMBL/GenBank/DDBJ whole genome shotgun (WGS) entry which is preliminary data.</text>
</comment>
<dbReference type="AlphaFoldDB" id="A0A9D5C197"/>
<dbReference type="CDD" id="cd19821">
    <property type="entry name" value="Bbox1_BBX-like"/>
    <property type="match status" value="2"/>
</dbReference>
<proteinExistence type="predicted"/>
<feature type="region of interest" description="Disordered" evidence="10">
    <location>
        <begin position="215"/>
        <end position="262"/>
    </location>
</feature>
<gene>
    <name evidence="12" type="ORF">J5N97_029361</name>
</gene>
<keyword evidence="3" id="KW-0677">Repeat</keyword>
<dbReference type="InterPro" id="IPR049808">
    <property type="entry name" value="CONSTANS-like_Bbox1"/>
</dbReference>
<sequence>MKIQCDVCGREAATLFCCADEAALCSSCDRRVHKANKLAGKHRRLSLLSPSPPPLCDVCQEKRAFIFCQEDRAILCQDCDAPIHAANDLTKNHSRFLLAGVRLSSDEPEKHQNFSSPSTITTTTNNSNNSNSSSISDYLIKTLPGWRVEDLLVDDAAEAAAAHTLSQMEEHQLFSEPNIADELPGWAAPHVPQAPPISFSSSAAVAATKQVISNHSKRWTNDEPFRVPQLPPAISGGHNKRPRTNSNMPSPPPSPSSSPWYY</sequence>
<comment type="subcellular location">
    <subcellularLocation>
        <location evidence="1">Nucleus</location>
    </subcellularLocation>
</comment>
<keyword evidence="4 9" id="KW-0863">Zinc-finger</keyword>
<keyword evidence="7" id="KW-0804">Transcription</keyword>
<dbReference type="OrthoDB" id="153872at2759"/>
<reference evidence="12" key="2">
    <citation type="journal article" date="2022" name="Hortic Res">
        <title>The genome of Dioscorea zingiberensis sheds light on the biosynthesis, origin and evolution of the medicinally important diosgenin saponins.</title>
        <authorList>
            <person name="Li Y."/>
            <person name="Tan C."/>
            <person name="Li Z."/>
            <person name="Guo J."/>
            <person name="Li S."/>
            <person name="Chen X."/>
            <person name="Wang C."/>
            <person name="Dai X."/>
            <person name="Yang H."/>
            <person name="Song W."/>
            <person name="Hou L."/>
            <person name="Xu J."/>
            <person name="Tong Z."/>
            <person name="Xu A."/>
            <person name="Yuan X."/>
            <person name="Wang W."/>
            <person name="Yang Q."/>
            <person name="Chen L."/>
            <person name="Sun Z."/>
            <person name="Wang K."/>
            <person name="Pan B."/>
            <person name="Chen J."/>
            <person name="Bao Y."/>
            <person name="Liu F."/>
            <person name="Qi X."/>
            <person name="Gang D.R."/>
            <person name="Wen J."/>
            <person name="Li J."/>
        </authorList>
    </citation>
    <scope>NUCLEOTIDE SEQUENCE</scope>
    <source>
        <strain evidence="12">Dzin_1.0</strain>
    </source>
</reference>
<keyword evidence="13" id="KW-1185">Reference proteome</keyword>
<evidence type="ECO:0000256" key="4">
    <source>
        <dbReference type="ARBA" id="ARBA00022771"/>
    </source>
</evidence>
<feature type="compositionally biased region" description="Low complexity" evidence="10">
    <location>
        <begin position="115"/>
        <end position="134"/>
    </location>
</feature>
<evidence type="ECO:0000256" key="5">
    <source>
        <dbReference type="ARBA" id="ARBA00022833"/>
    </source>
</evidence>
<dbReference type="GO" id="GO:0006355">
    <property type="term" value="P:regulation of DNA-templated transcription"/>
    <property type="evidence" value="ECO:0007669"/>
    <property type="project" value="TreeGrafter"/>
</dbReference>